<feature type="compositionally biased region" description="Basic and acidic residues" evidence="1">
    <location>
        <begin position="264"/>
        <end position="281"/>
    </location>
</feature>
<feature type="compositionally biased region" description="Basic and acidic residues" evidence="1">
    <location>
        <begin position="191"/>
        <end position="205"/>
    </location>
</feature>
<protein>
    <submittedName>
        <fullName evidence="3">Ecm21 protein</fullName>
    </submittedName>
</protein>
<feature type="domain" description="Arrestin C-terminal-like" evidence="2">
    <location>
        <begin position="715"/>
        <end position="1041"/>
    </location>
</feature>
<proteinExistence type="predicted"/>
<dbReference type="GeneID" id="90075651"/>
<dbReference type="Pfam" id="PF02752">
    <property type="entry name" value="Arrestin_C"/>
    <property type="match status" value="1"/>
</dbReference>
<dbReference type="RefSeq" id="XP_064854672.1">
    <property type="nucleotide sequence ID" value="XM_064998600.1"/>
</dbReference>
<evidence type="ECO:0000313" key="3">
    <source>
        <dbReference type="EMBL" id="GMM37676.1"/>
    </source>
</evidence>
<feature type="region of interest" description="Disordered" evidence="1">
    <location>
        <begin position="264"/>
        <end position="303"/>
    </location>
</feature>
<feature type="region of interest" description="Disordered" evidence="1">
    <location>
        <begin position="1"/>
        <end position="34"/>
    </location>
</feature>
<gene>
    <name evidence="3" type="ORF">DASC09_050010</name>
</gene>
<sequence length="1227" mass="138533">MSFRLFSSRKKKSRTTETSFEASSPARDTPHHNNSTYLVESLTSNKQNVQQLQQVLNEKVGLNLGNPKAIYNLYCLDLFNNSNNNNDDDNDKSSKKKSGTSLSRSNSLRRFLSNDYQLTKSISASSNKSNNTISSQKSISHHLNPLRLLRTRSVSEKQKPNFESVEPKTLAIDNPISSETSAQVEVESQTSDERYQNQHNKHNERLYQTTSSQDSVVTEQIRISVVNANDKIFFPTAIPSERLSRGSRVNRSLNNNVAASLDEEARNYENRSRRSLSRDAETGTTGDSGDDDSNHGSDNSEDYSDANLHTFAVIVSIPRSLKKTLPDDEHSLYLDLEENDNSSVDSSRSFDSLSSTSIVSSDFCGRSTSVSHINSNSASSLAKSGFFTKTDIDLSQMNVALNLVCKIFWKELPYEIGEKPPKLQNETFLVGESKLSLNLLKDFNYFVPADDGIDKELFKKSLSLLSSTSVAVSEHVNDSDTLSNKRKKILVGSCETQPLQRVKLKTLDQVKEGSYFDRESFLGEYRESSNPENDNSEGFKYPAGDYVFIIPTVLDSSFPETIRAPHASLNYKLNLLLKRFYSTNNSGFHGSHDQSSIVAKRLSIGKSLKRITSNFTIDSRFNNNELSSKDVDNANDLEIHEISTSSATENMQNQESMDRVTVIKSHSGSTISRDQGKHSAIKRELINKSFRIPVIRTPPPLSSALNKPIYVRRIWNDCMSYELTFPTKFVRLNSEIPINIELLPLNKDISIKKIRINVLERVSYVSKDMAHEYEEGRRNSKDHNIKERVVALSELRTTQEGGYAIREDVLVLPEDKPYKSKEFFGNTDPEDEKKNNLLSLCFNDLKKLKEEASKKKKKNGKDDERNEEVLIDRPLRVQIPLFFKGIKSQNHQYHSGNHLTSEEISNVSAEMLRKKKPSTKNPKLPDDYICLGGTEQDLDMELVNSKTKVKYGDSGFMKVARHSPGSCDNSLIDYETIHLLIPELYPDSNHFNYITVSHRLQICFRISKKEPSLDPKNPSSTKTHRYEVIIDAPIVLVSELCDDDNTVLPRYLESAPLDSVVLNNSFANDSEMEAFRRLNKHFDEPQEHLPTFEEATSKFVSSIQQGSNIDNYVLENTKHYGSQDIPLDDNLNQEFHSRMFVSPPSPSRSPPIMSEIPLSRHGNVDGISRKSVGGIHEVLALDEAITSKRAGESASTSRIRNIVGQKLELNLPSYEDTIRYDNVAKEN</sequence>
<keyword evidence="4" id="KW-1185">Reference proteome</keyword>
<evidence type="ECO:0000256" key="1">
    <source>
        <dbReference type="SAM" id="MobiDB-lite"/>
    </source>
</evidence>
<feature type="region of interest" description="Disordered" evidence="1">
    <location>
        <begin position="144"/>
        <end position="212"/>
    </location>
</feature>
<reference evidence="3 4" key="1">
    <citation type="journal article" date="2023" name="Elife">
        <title>Identification of key yeast species and microbe-microbe interactions impacting larval growth of Drosophila in the wild.</title>
        <authorList>
            <person name="Mure A."/>
            <person name="Sugiura Y."/>
            <person name="Maeda R."/>
            <person name="Honda K."/>
            <person name="Sakurai N."/>
            <person name="Takahashi Y."/>
            <person name="Watada M."/>
            <person name="Katoh T."/>
            <person name="Gotoh A."/>
            <person name="Gotoh Y."/>
            <person name="Taniguchi I."/>
            <person name="Nakamura K."/>
            <person name="Hayashi T."/>
            <person name="Katayama T."/>
            <person name="Uemura T."/>
            <person name="Hattori Y."/>
        </authorList>
    </citation>
    <scope>NUCLEOTIDE SEQUENCE [LARGE SCALE GENOMIC DNA]</scope>
    <source>
        <strain evidence="3 4">SC-9</strain>
    </source>
</reference>
<comment type="caution">
    <text evidence="3">The sequence shown here is derived from an EMBL/GenBank/DDBJ whole genome shotgun (WGS) entry which is preliminary data.</text>
</comment>
<dbReference type="SMART" id="SM01017">
    <property type="entry name" value="Arrestin_C"/>
    <property type="match status" value="1"/>
</dbReference>
<evidence type="ECO:0000259" key="2">
    <source>
        <dbReference type="SMART" id="SM01017"/>
    </source>
</evidence>
<dbReference type="AlphaFoldDB" id="A0AAV5QSH5"/>
<evidence type="ECO:0000313" key="4">
    <source>
        <dbReference type="Proteomes" id="UP001360560"/>
    </source>
</evidence>
<dbReference type="Proteomes" id="UP001360560">
    <property type="component" value="Unassembled WGS sequence"/>
</dbReference>
<dbReference type="InterPro" id="IPR011022">
    <property type="entry name" value="Arrestin_C-like"/>
</dbReference>
<organism evidence="3 4">
    <name type="scientific">Saccharomycopsis crataegensis</name>
    <dbReference type="NCBI Taxonomy" id="43959"/>
    <lineage>
        <taxon>Eukaryota</taxon>
        <taxon>Fungi</taxon>
        <taxon>Dikarya</taxon>
        <taxon>Ascomycota</taxon>
        <taxon>Saccharomycotina</taxon>
        <taxon>Saccharomycetes</taxon>
        <taxon>Saccharomycopsidaceae</taxon>
        <taxon>Saccharomycopsis</taxon>
    </lineage>
</organism>
<accession>A0AAV5QSH5</accession>
<feature type="region of interest" description="Disordered" evidence="1">
    <location>
        <begin position="83"/>
        <end position="108"/>
    </location>
</feature>
<feature type="compositionally biased region" description="Polar residues" evidence="1">
    <location>
        <begin position="175"/>
        <end position="189"/>
    </location>
</feature>
<dbReference type="EMBL" id="BTFZ01000012">
    <property type="protein sequence ID" value="GMM37676.1"/>
    <property type="molecule type" value="Genomic_DNA"/>
</dbReference>
<name>A0AAV5QSH5_9ASCO</name>